<dbReference type="GO" id="GO:0005840">
    <property type="term" value="C:ribosome"/>
    <property type="evidence" value="ECO:0007669"/>
    <property type="project" value="UniProtKB-KW"/>
</dbReference>
<dbReference type="SUPFAM" id="SSF55729">
    <property type="entry name" value="Acyl-CoA N-acyltransferases (Nat)"/>
    <property type="match status" value="1"/>
</dbReference>
<dbReference type="PROSITE" id="PS51186">
    <property type="entry name" value="GNAT"/>
    <property type="match status" value="1"/>
</dbReference>
<keyword evidence="3" id="KW-1185">Reference proteome</keyword>
<dbReference type="InterPro" id="IPR016794">
    <property type="entry name" value="UCP21603_acetyltransf"/>
</dbReference>
<dbReference type="InterPro" id="IPR016181">
    <property type="entry name" value="Acyl_CoA_acyltransferase"/>
</dbReference>
<evidence type="ECO:0000313" key="2">
    <source>
        <dbReference type="EMBL" id="MDQ0146386.1"/>
    </source>
</evidence>
<keyword evidence="2" id="KW-0689">Ribosomal protein</keyword>
<keyword evidence="2" id="KW-0687">Ribonucleoprotein</keyword>
<dbReference type="EMBL" id="JAUSTB010000006">
    <property type="protein sequence ID" value="MDQ0146386.1"/>
    <property type="molecule type" value="Genomic_DNA"/>
</dbReference>
<dbReference type="GO" id="GO:0016747">
    <property type="term" value="F:acyltransferase activity, transferring groups other than amino-acyl groups"/>
    <property type="evidence" value="ECO:0007669"/>
    <property type="project" value="InterPro"/>
</dbReference>
<evidence type="ECO:0000313" key="3">
    <source>
        <dbReference type="Proteomes" id="UP001239267"/>
    </source>
</evidence>
<dbReference type="Pfam" id="PF13312">
    <property type="entry name" value="DUF4081"/>
    <property type="match status" value="1"/>
</dbReference>
<accession>A0AAJ1ST52</accession>
<dbReference type="Proteomes" id="UP001239267">
    <property type="component" value="Unassembled WGS sequence"/>
</dbReference>
<gene>
    <name evidence="2" type="ORF">J2T23_002279</name>
</gene>
<name>A0AAJ1ST52_9MICC</name>
<sequence length="299" mass="31690">MAKMLSKVAPWLASRRDAADPAGLSVRILDGQDTPALTLLAQRDPVTNVFILSHLRATGTAAPTSGGAGVIGVFDDGILTGACWAGANLVPVQLDPALAPLVAEAANTSGRRYASAFGPADAVLALHTQLAGLGHRAHEVRDDQPLMVIEGPALVQPNPGLALGNLADFDRILPACAAMFEEEVGYSPYLGGREFYSRRVEGLIRQGHSMVHLNDQGDVVFKAELGAVTDHVTQVQGVWMNPVFRGQGLSAGYMSAVVEKAQQLAPVTSLYVNGFNTRARSTYERVGFRQVGTFATVLF</sequence>
<reference evidence="2 3" key="1">
    <citation type="submission" date="2023-07" db="EMBL/GenBank/DDBJ databases">
        <title>Sorghum-associated microbial communities from plants grown in Nebraska, USA.</title>
        <authorList>
            <person name="Schachtman D."/>
        </authorList>
    </citation>
    <scope>NUCLEOTIDE SEQUENCE [LARGE SCALE GENOMIC DNA]</scope>
    <source>
        <strain evidence="2 3">DS1001</strain>
    </source>
</reference>
<protein>
    <submittedName>
        <fullName evidence="2">Ribosomal protein S18 acetylase RimI-like enzyme</fullName>
    </submittedName>
</protein>
<dbReference type="PIRSF" id="PIRSF021603">
    <property type="entry name" value="UCP21603_acetyltransf"/>
    <property type="match status" value="1"/>
</dbReference>
<dbReference type="InterPro" id="IPR025289">
    <property type="entry name" value="DUF4081"/>
</dbReference>
<organism evidence="2 3">
    <name type="scientific">Pseudarthrobacter niigatensis</name>
    <dbReference type="NCBI Taxonomy" id="369935"/>
    <lineage>
        <taxon>Bacteria</taxon>
        <taxon>Bacillati</taxon>
        <taxon>Actinomycetota</taxon>
        <taxon>Actinomycetes</taxon>
        <taxon>Micrococcales</taxon>
        <taxon>Micrococcaceae</taxon>
        <taxon>Pseudarthrobacter</taxon>
    </lineage>
</organism>
<proteinExistence type="predicted"/>
<dbReference type="InterPro" id="IPR000182">
    <property type="entry name" value="GNAT_dom"/>
</dbReference>
<dbReference type="Gene3D" id="3.40.630.30">
    <property type="match status" value="1"/>
</dbReference>
<dbReference type="AlphaFoldDB" id="A0AAJ1ST52"/>
<dbReference type="Pfam" id="PF00583">
    <property type="entry name" value="Acetyltransf_1"/>
    <property type="match status" value="1"/>
</dbReference>
<evidence type="ECO:0000259" key="1">
    <source>
        <dbReference type="PROSITE" id="PS51186"/>
    </source>
</evidence>
<comment type="caution">
    <text evidence="2">The sequence shown here is derived from an EMBL/GenBank/DDBJ whole genome shotgun (WGS) entry which is preliminary data.</text>
</comment>
<feature type="domain" description="N-acetyltransferase" evidence="1">
    <location>
        <begin position="164"/>
        <end position="299"/>
    </location>
</feature>